<dbReference type="Pfam" id="PF13456">
    <property type="entry name" value="RVT_3"/>
    <property type="match status" value="1"/>
</dbReference>
<evidence type="ECO:0000313" key="2">
    <source>
        <dbReference type="EMBL" id="KAE8715793.1"/>
    </source>
</evidence>
<dbReference type="Proteomes" id="UP000436088">
    <property type="component" value="Unassembled WGS sequence"/>
</dbReference>
<organism evidence="2 3">
    <name type="scientific">Hibiscus syriacus</name>
    <name type="common">Rose of Sharon</name>
    <dbReference type="NCBI Taxonomy" id="106335"/>
    <lineage>
        <taxon>Eukaryota</taxon>
        <taxon>Viridiplantae</taxon>
        <taxon>Streptophyta</taxon>
        <taxon>Embryophyta</taxon>
        <taxon>Tracheophyta</taxon>
        <taxon>Spermatophyta</taxon>
        <taxon>Magnoliopsida</taxon>
        <taxon>eudicotyledons</taxon>
        <taxon>Gunneridae</taxon>
        <taxon>Pentapetalae</taxon>
        <taxon>rosids</taxon>
        <taxon>malvids</taxon>
        <taxon>Malvales</taxon>
        <taxon>Malvaceae</taxon>
        <taxon>Malvoideae</taxon>
        <taxon>Hibiscus</taxon>
    </lineage>
</organism>
<dbReference type="PANTHER" id="PTHR47723">
    <property type="entry name" value="OS05G0353850 PROTEIN"/>
    <property type="match status" value="1"/>
</dbReference>
<reference evidence="2" key="1">
    <citation type="submission" date="2019-09" db="EMBL/GenBank/DDBJ databases">
        <title>Draft genome information of white flower Hibiscus syriacus.</title>
        <authorList>
            <person name="Kim Y.-M."/>
        </authorList>
    </citation>
    <scope>NUCLEOTIDE SEQUENCE [LARGE SCALE GENOMIC DNA]</scope>
    <source>
        <strain evidence="2">YM2019G1</strain>
    </source>
</reference>
<dbReference type="GO" id="GO:0003676">
    <property type="term" value="F:nucleic acid binding"/>
    <property type="evidence" value="ECO:0007669"/>
    <property type="project" value="InterPro"/>
</dbReference>
<dbReference type="EMBL" id="VEPZ02000857">
    <property type="protein sequence ID" value="KAE8715793.1"/>
    <property type="molecule type" value="Genomic_DNA"/>
</dbReference>
<accession>A0A6A3BGL4</accession>
<comment type="caution">
    <text evidence="2">The sequence shown here is derived from an EMBL/GenBank/DDBJ whole genome shotgun (WGS) entry which is preliminary data.</text>
</comment>
<name>A0A6A3BGL4_HIBSY</name>
<proteinExistence type="predicted"/>
<evidence type="ECO:0000313" key="3">
    <source>
        <dbReference type="Proteomes" id="UP000436088"/>
    </source>
</evidence>
<dbReference type="CDD" id="cd06222">
    <property type="entry name" value="RNase_H_like"/>
    <property type="match status" value="1"/>
</dbReference>
<dbReference type="InterPro" id="IPR012337">
    <property type="entry name" value="RNaseH-like_sf"/>
</dbReference>
<dbReference type="InterPro" id="IPR002156">
    <property type="entry name" value="RNaseH_domain"/>
</dbReference>
<dbReference type="SUPFAM" id="SSF53098">
    <property type="entry name" value="Ribonuclease H-like"/>
    <property type="match status" value="1"/>
</dbReference>
<dbReference type="InterPro" id="IPR044730">
    <property type="entry name" value="RNase_H-like_dom_plant"/>
</dbReference>
<dbReference type="AlphaFoldDB" id="A0A6A3BGL4"/>
<dbReference type="PANTHER" id="PTHR47723:SF19">
    <property type="entry name" value="POLYNUCLEOTIDYL TRANSFERASE, RIBONUCLEASE H-LIKE SUPERFAMILY PROTEIN"/>
    <property type="match status" value="1"/>
</dbReference>
<evidence type="ECO:0000259" key="1">
    <source>
        <dbReference type="Pfam" id="PF13456"/>
    </source>
</evidence>
<gene>
    <name evidence="2" type="ORF">F3Y22_tig00110160pilonHSYRG00549</name>
</gene>
<keyword evidence="3" id="KW-1185">Reference proteome</keyword>
<dbReference type="InterPro" id="IPR053151">
    <property type="entry name" value="RNase_H-like"/>
</dbReference>
<dbReference type="GO" id="GO:0004523">
    <property type="term" value="F:RNA-DNA hybrid ribonuclease activity"/>
    <property type="evidence" value="ECO:0007669"/>
    <property type="project" value="InterPro"/>
</dbReference>
<sequence>MRLVFGAISWPLPRRFSQLTRKLPTTNQSLLVAWKAPTHGRVKLNTDGASRWNPGISGAGGINRSDTGEWILGFSAHLGVCSSITAELQEIRLGLAIAWEYSFRNVDCDVDARLAPNLIESEELEIYDHPPVDVLPALKADLMGIAFQRGHMTT</sequence>
<dbReference type="Gene3D" id="3.30.420.10">
    <property type="entry name" value="Ribonuclease H-like superfamily/Ribonuclease H"/>
    <property type="match status" value="1"/>
</dbReference>
<dbReference type="InterPro" id="IPR036397">
    <property type="entry name" value="RNaseH_sf"/>
</dbReference>
<feature type="domain" description="RNase H type-1" evidence="1">
    <location>
        <begin position="45"/>
        <end position="123"/>
    </location>
</feature>
<protein>
    <recommendedName>
        <fullName evidence="1">RNase H type-1 domain-containing protein</fullName>
    </recommendedName>
</protein>